<feature type="chain" id="PRO_5045834672" evidence="1">
    <location>
        <begin position="32"/>
        <end position="448"/>
    </location>
</feature>
<evidence type="ECO:0000313" key="2">
    <source>
        <dbReference type="EMBL" id="MBM3114318.1"/>
    </source>
</evidence>
<keyword evidence="3" id="KW-1185">Reference proteome</keyword>
<dbReference type="EMBL" id="JAESND010000001">
    <property type="protein sequence ID" value="MBM3114318.1"/>
    <property type="molecule type" value="Genomic_DNA"/>
</dbReference>
<accession>A0ABS2BFD7</accession>
<protein>
    <submittedName>
        <fullName evidence="2">DUF1214 domain-containing protein</fullName>
    </submittedName>
</protein>
<name>A0ABS2BFD7_9NEIS</name>
<comment type="caution">
    <text evidence="2">The sequence shown here is derived from an EMBL/GenBank/DDBJ whole genome shotgun (WGS) entry which is preliminary data.</text>
</comment>
<sequence length="448" mass="48063">MSFRSNQTRSNKAAKTLTLIAGLMLAGLTSAASVLATPEQQALDAKAIQIKKNNLFLLQRGQLAAAYSAAHGAPISSEASASLNHAIDELVFSAIQKAVNNDPLYPKIYWLNAPPRDWFGLKVPGGRYSFDNPDNIYRTIPINGDSRYVIRGQRRGAGPTDVTFSLISNPNYQQSIAVLDGQDLVVAADGSYTITIDNQPANGRVNHIQSTADARQLFVRNNLGDWTAEAADALSVTRLDTPSRPVRGDADIVADARTNLNESTVAYAIGTLGVKTYANPVNTLPQPSSSATLGTLVTQASTFGHFRLADDEALLVKVNTGGAGYFVLPVTDPWTVSVDPDRRQVSLNNVQAVADADGSYTFVVSPRDPGVFNWVETAGLHEGTLMPRWQKLPASTPATGGPAISTKLLKLADLPYYLPAGTRTVTPAERQQQLQARTAGYDQRVATD</sequence>
<gene>
    <name evidence="2" type="ORF">JMJ54_00635</name>
</gene>
<evidence type="ECO:0000313" key="3">
    <source>
        <dbReference type="Proteomes" id="UP000809431"/>
    </source>
</evidence>
<dbReference type="Proteomes" id="UP000809431">
    <property type="component" value="Unassembled WGS sequence"/>
</dbReference>
<evidence type="ECO:0000256" key="1">
    <source>
        <dbReference type="SAM" id="SignalP"/>
    </source>
</evidence>
<organism evidence="2 3">
    <name type="scientific">Jeongeupia naejangsanensis</name>
    <dbReference type="NCBI Taxonomy" id="613195"/>
    <lineage>
        <taxon>Bacteria</taxon>
        <taxon>Pseudomonadati</taxon>
        <taxon>Pseudomonadota</taxon>
        <taxon>Betaproteobacteria</taxon>
        <taxon>Neisseriales</taxon>
        <taxon>Chitinibacteraceae</taxon>
        <taxon>Jeongeupia</taxon>
    </lineage>
</organism>
<reference evidence="2 3" key="1">
    <citation type="submission" date="2021-01" db="EMBL/GenBank/DDBJ databases">
        <title>Draft Genome Sequence and Polyhydroxyalkanoate Biosynthetic Potential of Jeongeupia naejangsanensis Type Strain DSM 24253.</title>
        <authorList>
            <person name="Turrini P."/>
            <person name="Artuso I."/>
            <person name="Lugli G.A."/>
            <person name="Frangipani E."/>
            <person name="Ventura M."/>
            <person name="Visca P."/>
        </authorList>
    </citation>
    <scope>NUCLEOTIDE SEQUENCE [LARGE SCALE GENOMIC DNA]</scope>
    <source>
        <strain evidence="2 3">DSM 24253</strain>
    </source>
</reference>
<feature type="signal peptide" evidence="1">
    <location>
        <begin position="1"/>
        <end position="31"/>
    </location>
</feature>
<dbReference type="RefSeq" id="WP_203536019.1">
    <property type="nucleotide sequence ID" value="NZ_JAESND010000001.1"/>
</dbReference>
<keyword evidence="1" id="KW-0732">Signal</keyword>
<proteinExistence type="predicted"/>